<dbReference type="KEGG" id="abac:LuPra_00009"/>
<name>A0A143PEW1_LUTPR</name>
<dbReference type="PANTHER" id="PTHR46111">
    <property type="entry name" value="RIBOSOMAL RNA SMALL SUBUNIT METHYLTRANSFERASE I"/>
    <property type="match status" value="1"/>
</dbReference>
<dbReference type="InterPro" id="IPR000878">
    <property type="entry name" value="4pyrrol_Mease"/>
</dbReference>
<protein>
    <recommendedName>
        <fullName evidence="6">Ribosomal RNA small subunit methyltransferase I</fullName>
        <ecNumber evidence="6">2.1.1.198</ecNumber>
    </recommendedName>
    <alternativeName>
        <fullName evidence="6">16S rRNA 2'-O-ribose C1402 methyltransferase</fullName>
    </alternativeName>
    <alternativeName>
        <fullName evidence="6">rRNA (cytidine-2'-O-)-methyltransferase RsmI</fullName>
    </alternativeName>
</protein>
<sequence>MLPRPAPGRLYVVATPIGNLEDITVRALRVLREARVIAAEDTRRTAKLLAHAGIKTPMVSLHAHNETARLPAMLDRLRAGEAVAVVTDAGTPLLSDPGDQLIRAALDEGIVVEPIPGASAVLAALTMSGVPSSQFTFLGFPPVKQGPRRRWCEEAASYHHPVVFFEAPHRIRQTLEMLRDVAGAGRRVAVCREITKRHEELIRATLADVVSHPSIAEPVGEFTCVLEVAEPKDGEIPAEEGDLVSEFDRITENGTFERRAAMSEVARRFHVRTRDVFDALERRKSSVVQS</sequence>
<dbReference type="InterPro" id="IPR014776">
    <property type="entry name" value="4pyrrole_Mease_sub2"/>
</dbReference>
<dbReference type="GO" id="GO:0005737">
    <property type="term" value="C:cytoplasm"/>
    <property type="evidence" value="ECO:0007669"/>
    <property type="project" value="UniProtKB-SubCell"/>
</dbReference>
<dbReference type="Proteomes" id="UP000076079">
    <property type="component" value="Chromosome"/>
</dbReference>
<evidence type="ECO:0000256" key="2">
    <source>
        <dbReference type="ARBA" id="ARBA00022552"/>
    </source>
</evidence>
<comment type="catalytic activity">
    <reaction evidence="6">
        <text>cytidine(1402) in 16S rRNA + S-adenosyl-L-methionine = 2'-O-methylcytidine(1402) in 16S rRNA + S-adenosyl-L-homocysteine + H(+)</text>
        <dbReference type="Rhea" id="RHEA:42924"/>
        <dbReference type="Rhea" id="RHEA-COMP:10285"/>
        <dbReference type="Rhea" id="RHEA-COMP:10286"/>
        <dbReference type="ChEBI" id="CHEBI:15378"/>
        <dbReference type="ChEBI" id="CHEBI:57856"/>
        <dbReference type="ChEBI" id="CHEBI:59789"/>
        <dbReference type="ChEBI" id="CHEBI:74495"/>
        <dbReference type="ChEBI" id="CHEBI:82748"/>
        <dbReference type="EC" id="2.1.1.198"/>
    </reaction>
</comment>
<organism evidence="8 9">
    <name type="scientific">Luteitalea pratensis</name>
    <dbReference type="NCBI Taxonomy" id="1855912"/>
    <lineage>
        <taxon>Bacteria</taxon>
        <taxon>Pseudomonadati</taxon>
        <taxon>Acidobacteriota</taxon>
        <taxon>Vicinamibacteria</taxon>
        <taxon>Vicinamibacterales</taxon>
        <taxon>Vicinamibacteraceae</taxon>
        <taxon>Luteitalea</taxon>
    </lineage>
</organism>
<keyword evidence="4 6" id="KW-0808">Transferase</keyword>
<dbReference type="Gene3D" id="3.40.1010.10">
    <property type="entry name" value="Cobalt-precorrin-4 Transmethylase, Domain 1"/>
    <property type="match status" value="1"/>
</dbReference>
<reference evidence="8 9" key="1">
    <citation type="journal article" date="2016" name="Genome Announc.">
        <title>First Complete Genome Sequence of a Subdivision 6 Acidobacterium Strain.</title>
        <authorList>
            <person name="Huang S."/>
            <person name="Vieira S."/>
            <person name="Bunk B."/>
            <person name="Riedel T."/>
            <person name="Sproer C."/>
            <person name="Overmann J."/>
        </authorList>
    </citation>
    <scope>NUCLEOTIDE SEQUENCE [LARGE SCALE GENOMIC DNA]</scope>
    <source>
        <strain evidence="9">DSM 100886 HEG_-6_39</strain>
    </source>
</reference>
<comment type="function">
    <text evidence="6">Catalyzes the 2'-O-methylation of the ribose of cytidine 1402 (C1402) in 16S rRNA.</text>
</comment>
<keyword evidence="1 6" id="KW-0963">Cytoplasm</keyword>
<comment type="subcellular location">
    <subcellularLocation>
        <location evidence="6">Cytoplasm</location>
    </subcellularLocation>
</comment>
<reference evidence="9" key="2">
    <citation type="submission" date="2016-04" db="EMBL/GenBank/DDBJ databases">
        <title>First Complete Genome Sequence of a Subdivision 6 Acidobacterium.</title>
        <authorList>
            <person name="Huang S."/>
            <person name="Vieira S."/>
            <person name="Bunk B."/>
            <person name="Riedel T."/>
            <person name="Sproeer C."/>
            <person name="Overmann J."/>
        </authorList>
    </citation>
    <scope>NUCLEOTIDE SEQUENCE [LARGE SCALE GENOMIC DNA]</scope>
    <source>
        <strain evidence="9">DSM 100886 HEG_-6_39</strain>
    </source>
</reference>
<evidence type="ECO:0000256" key="6">
    <source>
        <dbReference type="HAMAP-Rule" id="MF_01877"/>
    </source>
</evidence>
<evidence type="ECO:0000256" key="3">
    <source>
        <dbReference type="ARBA" id="ARBA00022603"/>
    </source>
</evidence>
<evidence type="ECO:0000259" key="7">
    <source>
        <dbReference type="Pfam" id="PF00590"/>
    </source>
</evidence>
<dbReference type="NCBIfam" id="TIGR00096">
    <property type="entry name" value="16S rRNA (cytidine(1402)-2'-O)-methyltransferase"/>
    <property type="match status" value="1"/>
</dbReference>
<dbReference type="InterPro" id="IPR008189">
    <property type="entry name" value="rRNA_ssu_MeTfrase_I"/>
</dbReference>
<dbReference type="EC" id="2.1.1.198" evidence="6"/>
<dbReference type="FunFam" id="3.30.950.10:FF:000002">
    <property type="entry name" value="Ribosomal RNA small subunit methyltransferase I"/>
    <property type="match status" value="1"/>
</dbReference>
<dbReference type="FunFam" id="3.40.1010.10:FF:000007">
    <property type="entry name" value="Ribosomal RNA small subunit methyltransferase I"/>
    <property type="match status" value="1"/>
</dbReference>
<accession>A0A143PEW1</accession>
<dbReference type="GO" id="GO:0070677">
    <property type="term" value="F:rRNA (cytosine-2'-O-)-methyltransferase activity"/>
    <property type="evidence" value="ECO:0007669"/>
    <property type="project" value="UniProtKB-UniRule"/>
</dbReference>
<keyword evidence="3 6" id="KW-0489">Methyltransferase</keyword>
<dbReference type="SUPFAM" id="SSF53790">
    <property type="entry name" value="Tetrapyrrole methylase"/>
    <property type="match status" value="1"/>
</dbReference>
<dbReference type="Gene3D" id="3.30.950.10">
    <property type="entry name" value="Methyltransferase, Cobalt-precorrin-4 Transmethylase, Domain 2"/>
    <property type="match status" value="1"/>
</dbReference>
<dbReference type="STRING" id="1855912.LuPra_00009"/>
<keyword evidence="5 6" id="KW-0949">S-adenosyl-L-methionine</keyword>
<dbReference type="CDD" id="cd11648">
    <property type="entry name" value="RsmI"/>
    <property type="match status" value="1"/>
</dbReference>
<keyword evidence="9" id="KW-1185">Reference proteome</keyword>
<dbReference type="Pfam" id="PF00590">
    <property type="entry name" value="TP_methylase"/>
    <property type="match status" value="1"/>
</dbReference>
<evidence type="ECO:0000256" key="4">
    <source>
        <dbReference type="ARBA" id="ARBA00022679"/>
    </source>
</evidence>
<evidence type="ECO:0000256" key="1">
    <source>
        <dbReference type="ARBA" id="ARBA00022490"/>
    </source>
</evidence>
<evidence type="ECO:0000313" key="8">
    <source>
        <dbReference type="EMBL" id="AMY06850.1"/>
    </source>
</evidence>
<gene>
    <name evidence="6 8" type="primary">rsmI</name>
    <name evidence="8" type="ORF">LuPra_00009</name>
</gene>
<evidence type="ECO:0000313" key="9">
    <source>
        <dbReference type="Proteomes" id="UP000076079"/>
    </source>
</evidence>
<dbReference type="PATRIC" id="fig|1813736.3.peg.9"/>
<comment type="similarity">
    <text evidence="6">Belongs to the methyltransferase superfamily. RsmI family.</text>
</comment>
<evidence type="ECO:0000256" key="5">
    <source>
        <dbReference type="ARBA" id="ARBA00022691"/>
    </source>
</evidence>
<dbReference type="HAMAP" id="MF_01877">
    <property type="entry name" value="16SrRNA_methyltr_I"/>
    <property type="match status" value="1"/>
</dbReference>
<proteinExistence type="inferred from homology"/>
<dbReference type="InterPro" id="IPR014777">
    <property type="entry name" value="4pyrrole_Mease_sub1"/>
</dbReference>
<dbReference type="EMBL" id="CP015136">
    <property type="protein sequence ID" value="AMY06850.1"/>
    <property type="molecule type" value="Genomic_DNA"/>
</dbReference>
<feature type="domain" description="Tetrapyrrole methylase" evidence="7">
    <location>
        <begin position="9"/>
        <end position="209"/>
    </location>
</feature>
<dbReference type="PIRSF" id="PIRSF005917">
    <property type="entry name" value="MTase_YraL"/>
    <property type="match status" value="1"/>
</dbReference>
<dbReference type="InterPro" id="IPR035996">
    <property type="entry name" value="4pyrrol_Methylase_sf"/>
</dbReference>
<dbReference type="PANTHER" id="PTHR46111:SF1">
    <property type="entry name" value="RIBOSOMAL RNA SMALL SUBUNIT METHYLTRANSFERASE I"/>
    <property type="match status" value="1"/>
</dbReference>
<dbReference type="AlphaFoldDB" id="A0A143PEW1"/>
<keyword evidence="2 6" id="KW-0698">rRNA processing</keyword>